<feature type="transmembrane region" description="Helical" evidence="1">
    <location>
        <begin position="196"/>
        <end position="216"/>
    </location>
</feature>
<name>A0ABP6IQ18_9ACTN</name>
<comment type="caution">
    <text evidence="2">The sequence shown here is derived from an EMBL/GenBank/DDBJ whole genome shotgun (WGS) entry which is preliminary data.</text>
</comment>
<protein>
    <recommendedName>
        <fullName evidence="4">DUF4386 family protein</fullName>
    </recommendedName>
</protein>
<keyword evidence="1" id="KW-0472">Membrane</keyword>
<keyword evidence="3" id="KW-1185">Reference proteome</keyword>
<keyword evidence="1" id="KW-0812">Transmembrane</keyword>
<evidence type="ECO:0008006" key="4">
    <source>
        <dbReference type="Google" id="ProtNLM"/>
    </source>
</evidence>
<evidence type="ECO:0000313" key="2">
    <source>
        <dbReference type="EMBL" id="GAA2899216.1"/>
    </source>
</evidence>
<feature type="transmembrane region" description="Helical" evidence="1">
    <location>
        <begin position="52"/>
        <end position="77"/>
    </location>
</feature>
<dbReference type="EMBL" id="BAAAVI010000064">
    <property type="protein sequence ID" value="GAA2899216.1"/>
    <property type="molecule type" value="Genomic_DNA"/>
</dbReference>
<dbReference type="RefSeq" id="WP_344979474.1">
    <property type="nucleotide sequence ID" value="NZ_BAAAVI010000064.1"/>
</dbReference>
<feature type="transmembrane region" description="Helical" evidence="1">
    <location>
        <begin position="89"/>
        <end position="117"/>
    </location>
</feature>
<evidence type="ECO:0000256" key="1">
    <source>
        <dbReference type="SAM" id="Phobius"/>
    </source>
</evidence>
<accession>A0ABP6IQ18</accession>
<feature type="transmembrane region" description="Helical" evidence="1">
    <location>
        <begin position="129"/>
        <end position="154"/>
    </location>
</feature>
<keyword evidence="1" id="KW-1133">Transmembrane helix</keyword>
<proteinExistence type="predicted"/>
<evidence type="ECO:0000313" key="3">
    <source>
        <dbReference type="Proteomes" id="UP001500831"/>
    </source>
</evidence>
<reference evidence="3" key="1">
    <citation type="journal article" date="2019" name="Int. J. Syst. Evol. Microbiol.">
        <title>The Global Catalogue of Microorganisms (GCM) 10K type strain sequencing project: providing services to taxonomists for standard genome sequencing and annotation.</title>
        <authorList>
            <consortium name="The Broad Institute Genomics Platform"/>
            <consortium name="The Broad Institute Genome Sequencing Center for Infectious Disease"/>
            <person name="Wu L."/>
            <person name="Ma J."/>
        </authorList>
    </citation>
    <scope>NUCLEOTIDE SEQUENCE [LARGE SCALE GENOMIC DNA]</scope>
    <source>
        <strain evidence="3">JCM 6242</strain>
    </source>
</reference>
<feature type="transmembrane region" description="Helical" evidence="1">
    <location>
        <begin position="166"/>
        <end position="184"/>
    </location>
</feature>
<feature type="transmembrane region" description="Helical" evidence="1">
    <location>
        <begin position="7"/>
        <end position="28"/>
    </location>
</feature>
<organism evidence="2 3">
    <name type="scientific">Streptosporangium fragile</name>
    <dbReference type="NCBI Taxonomy" id="46186"/>
    <lineage>
        <taxon>Bacteria</taxon>
        <taxon>Bacillati</taxon>
        <taxon>Actinomycetota</taxon>
        <taxon>Actinomycetes</taxon>
        <taxon>Streptosporangiales</taxon>
        <taxon>Streptosporangiaceae</taxon>
        <taxon>Streptosporangium</taxon>
    </lineage>
</organism>
<dbReference type="Proteomes" id="UP001500831">
    <property type="component" value="Unassembled WGS sequence"/>
</dbReference>
<sequence>MKESHEFRWGGLAGVGALVFAIVGRLVMGGTPRIADPATTISGYLLEYRTQILAGALLYAVSTVLLLWFGVALATAFRRADEAGDAPAMVLAGYVLIAGIGFVAISVLAGMATAFTANPALLAIAAGPYTVLAVMGTIAGIAVAVPFGASAVAIMRTRVFPRWMAWFALLVAVLNVLAAFTVGIREGVLAPDGLLVGYLPGVLTALWVLAASGLLIREHLPVRAAGARPVMGH</sequence>
<gene>
    <name evidence="2" type="ORF">GCM10010517_64730</name>
</gene>